<keyword evidence="2" id="KW-1133">Transmembrane helix</keyword>
<organism evidence="3 4">
    <name type="scientific">Halobacillus yeomjeoni</name>
    <dbReference type="NCBI Taxonomy" id="311194"/>
    <lineage>
        <taxon>Bacteria</taxon>
        <taxon>Bacillati</taxon>
        <taxon>Bacillota</taxon>
        <taxon>Bacilli</taxon>
        <taxon>Bacillales</taxon>
        <taxon>Bacillaceae</taxon>
        <taxon>Halobacillus</taxon>
    </lineage>
</organism>
<dbReference type="Proteomes" id="UP000614490">
    <property type="component" value="Unassembled WGS sequence"/>
</dbReference>
<feature type="compositionally biased region" description="Polar residues" evidence="1">
    <location>
        <begin position="117"/>
        <end position="133"/>
    </location>
</feature>
<reference evidence="3 4" key="1">
    <citation type="journal article" date="2005" name="Int. J. Syst. Evol. Microbiol.">
        <title>Halobacillus yeomjeoni sp. nov., isolated from a marine solar saltern in Korea.</title>
        <authorList>
            <person name="Yoon J.H."/>
            <person name="Kang S.J."/>
            <person name="Lee C.H."/>
            <person name="Oh H.W."/>
            <person name="Oh T.K."/>
        </authorList>
    </citation>
    <scope>NUCLEOTIDE SEQUENCE [LARGE SCALE GENOMIC DNA]</scope>
    <source>
        <strain evidence="3 4">KCTC 3957</strain>
    </source>
</reference>
<gene>
    <name evidence="3" type="ORF">H0267_05285</name>
</gene>
<dbReference type="RefSeq" id="WP_197316224.1">
    <property type="nucleotide sequence ID" value="NZ_JADZSC010000001.1"/>
</dbReference>
<keyword evidence="2" id="KW-0812">Transmembrane</keyword>
<feature type="transmembrane region" description="Helical" evidence="2">
    <location>
        <begin position="48"/>
        <end position="70"/>
    </location>
</feature>
<protein>
    <submittedName>
        <fullName evidence="3">GerMN domain-containing protein</fullName>
    </submittedName>
</protein>
<feature type="region of interest" description="Disordered" evidence="1">
    <location>
        <begin position="80"/>
        <end position="133"/>
    </location>
</feature>
<comment type="caution">
    <text evidence="3">The sequence shown here is derived from an EMBL/GenBank/DDBJ whole genome shotgun (WGS) entry which is preliminary data.</text>
</comment>
<sequence>MKRKSYSDEELKNILKDMPKVEDRQSKHDLYRSIQPEVNKSKRKFAPWIMPGVATAAVLAVLVIVVPMVFNSANQPHFESADRLTGESSNQPEVTEEDPPLPKFEEESGAGEEGASTKSNSPNEFSSAESDSSLQLEQMVMHKPLEDVSFQAYTGMNAEVVIPLTLGPGLEASDISLEEAGLSNIDVSELTFEVDSESETATVIFPENFTVSGSTAATMLVETIRWKLQPENLTRISIRTTNGSKVDLGNYGMLDQLKPIDNKKYAYQIYQFSQGKRRFLAPVELKEGSIEQALNEMKVDRSEKYLSSSVPAHVTFTQITSDGDTLILDFEHEQWQNDQQLLTMVEAILMTAKIHGYSQVSFEPLENRIGFYDLSGLVEVPNAANPIMNENSP</sequence>
<evidence type="ECO:0000313" key="4">
    <source>
        <dbReference type="Proteomes" id="UP000614490"/>
    </source>
</evidence>
<evidence type="ECO:0000313" key="3">
    <source>
        <dbReference type="EMBL" id="MBH0229624.1"/>
    </source>
</evidence>
<proteinExistence type="predicted"/>
<evidence type="ECO:0000256" key="1">
    <source>
        <dbReference type="SAM" id="MobiDB-lite"/>
    </source>
</evidence>
<name>A0A931HUG9_9BACI</name>
<dbReference type="AlphaFoldDB" id="A0A931HUG9"/>
<dbReference type="EMBL" id="JADZSC010000001">
    <property type="protein sequence ID" value="MBH0229624.1"/>
    <property type="molecule type" value="Genomic_DNA"/>
</dbReference>
<accession>A0A931HUG9</accession>
<feature type="region of interest" description="Disordered" evidence="1">
    <location>
        <begin position="1"/>
        <end position="27"/>
    </location>
</feature>
<evidence type="ECO:0000256" key="2">
    <source>
        <dbReference type="SAM" id="Phobius"/>
    </source>
</evidence>
<keyword evidence="4" id="KW-1185">Reference proteome</keyword>
<keyword evidence="2" id="KW-0472">Membrane</keyword>